<feature type="compositionally biased region" description="Low complexity" evidence="1">
    <location>
        <begin position="34"/>
        <end position="49"/>
    </location>
</feature>
<keyword evidence="2" id="KW-1185">Reference proteome</keyword>
<dbReference type="Proteomes" id="UP000887574">
    <property type="component" value="Unplaced"/>
</dbReference>
<name>A0A915EF69_9BILA</name>
<evidence type="ECO:0000313" key="2">
    <source>
        <dbReference type="Proteomes" id="UP000887574"/>
    </source>
</evidence>
<sequence>MMNLPRFILVVEQLVNNWSLDPQRKEPVRVSTIPRNPNSNSRKSSGKTSSCLPWLSVLHLSDWNRRRYVQTHAAANGD</sequence>
<evidence type="ECO:0000256" key="1">
    <source>
        <dbReference type="SAM" id="MobiDB-lite"/>
    </source>
</evidence>
<accession>A0A915EF69</accession>
<organism evidence="2 3">
    <name type="scientific">Ditylenchus dipsaci</name>
    <dbReference type="NCBI Taxonomy" id="166011"/>
    <lineage>
        <taxon>Eukaryota</taxon>
        <taxon>Metazoa</taxon>
        <taxon>Ecdysozoa</taxon>
        <taxon>Nematoda</taxon>
        <taxon>Chromadorea</taxon>
        <taxon>Rhabditida</taxon>
        <taxon>Tylenchina</taxon>
        <taxon>Tylenchomorpha</taxon>
        <taxon>Sphaerularioidea</taxon>
        <taxon>Anguinidae</taxon>
        <taxon>Anguininae</taxon>
        <taxon>Ditylenchus</taxon>
    </lineage>
</organism>
<dbReference type="AlphaFoldDB" id="A0A915EF69"/>
<reference evidence="3" key="1">
    <citation type="submission" date="2022-11" db="UniProtKB">
        <authorList>
            <consortium name="WormBaseParasite"/>
        </authorList>
    </citation>
    <scope>IDENTIFICATION</scope>
</reference>
<protein>
    <submittedName>
        <fullName evidence="3">SWIM-type domain-containing protein</fullName>
    </submittedName>
</protein>
<proteinExistence type="predicted"/>
<evidence type="ECO:0000313" key="3">
    <source>
        <dbReference type="WBParaSite" id="jg6034.2"/>
    </source>
</evidence>
<dbReference type="WBParaSite" id="jg6034.2">
    <property type="protein sequence ID" value="jg6034.2"/>
    <property type="gene ID" value="jg6034"/>
</dbReference>
<feature type="region of interest" description="Disordered" evidence="1">
    <location>
        <begin position="25"/>
        <end position="49"/>
    </location>
</feature>